<dbReference type="PANTHER" id="PTHR43790:SF8">
    <property type="entry name" value="SUGAR ABC TRANSPORTER ATP-BINDING PROTEIN"/>
    <property type="match status" value="1"/>
</dbReference>
<dbReference type="GO" id="GO:0016887">
    <property type="term" value="F:ATP hydrolysis activity"/>
    <property type="evidence" value="ECO:0007669"/>
    <property type="project" value="InterPro"/>
</dbReference>
<keyword evidence="2 4" id="KW-0067">ATP-binding</keyword>
<dbReference type="EMBL" id="CM001022">
    <property type="protein sequence ID" value="EFQ24533.1"/>
    <property type="molecule type" value="Genomic_DNA"/>
</dbReference>
<keyword evidence="5" id="KW-1185">Reference proteome</keyword>
<dbReference type="HOGENOM" id="CLU_000604_1_2_0"/>
<accession>E3CYF1</accession>
<name>E3CYF1_9BACT</name>
<evidence type="ECO:0000256" key="2">
    <source>
        <dbReference type="ARBA" id="ARBA00022840"/>
    </source>
</evidence>
<dbReference type="InterPro" id="IPR050107">
    <property type="entry name" value="ABC_carbohydrate_import_ATPase"/>
</dbReference>
<evidence type="ECO:0000259" key="3">
    <source>
        <dbReference type="PROSITE" id="PS50893"/>
    </source>
</evidence>
<dbReference type="RefSeq" id="WP_006301774.1">
    <property type="nucleotide sequence ID" value="NZ_CM001022.1"/>
</dbReference>
<dbReference type="PROSITE" id="PS50893">
    <property type="entry name" value="ABC_TRANSPORTER_2"/>
    <property type="match status" value="1"/>
</dbReference>
<evidence type="ECO:0000313" key="5">
    <source>
        <dbReference type="Proteomes" id="UP000005096"/>
    </source>
</evidence>
<organism evidence="4 5">
    <name type="scientific">Aminomonas paucivorans DSM 12260</name>
    <dbReference type="NCBI Taxonomy" id="584708"/>
    <lineage>
        <taxon>Bacteria</taxon>
        <taxon>Thermotogati</taxon>
        <taxon>Synergistota</taxon>
        <taxon>Synergistia</taxon>
        <taxon>Synergistales</taxon>
        <taxon>Synergistaceae</taxon>
        <taxon>Aminomonas</taxon>
    </lineage>
</organism>
<dbReference type="InterPro" id="IPR003439">
    <property type="entry name" value="ABC_transporter-like_ATP-bd"/>
</dbReference>
<dbReference type="OrthoDB" id="9771863at2"/>
<dbReference type="InterPro" id="IPR027417">
    <property type="entry name" value="P-loop_NTPase"/>
</dbReference>
<evidence type="ECO:0000256" key="1">
    <source>
        <dbReference type="ARBA" id="ARBA00022741"/>
    </source>
</evidence>
<dbReference type="GO" id="GO:0005524">
    <property type="term" value="F:ATP binding"/>
    <property type="evidence" value="ECO:0007669"/>
    <property type="project" value="UniProtKB-KW"/>
</dbReference>
<dbReference type="CDD" id="cd03216">
    <property type="entry name" value="ABC_Carb_Monos_I"/>
    <property type="match status" value="1"/>
</dbReference>
<gene>
    <name evidence="4" type="ORF">Apau_2122</name>
</gene>
<dbReference type="PaxDb" id="584708-Apau_2122"/>
<evidence type="ECO:0000313" key="4">
    <source>
        <dbReference type="EMBL" id="EFQ24533.1"/>
    </source>
</evidence>
<keyword evidence="1" id="KW-0547">Nucleotide-binding</keyword>
<dbReference type="Gene3D" id="3.40.50.300">
    <property type="entry name" value="P-loop containing nucleotide triphosphate hydrolases"/>
    <property type="match status" value="1"/>
</dbReference>
<dbReference type="PANTHER" id="PTHR43790">
    <property type="entry name" value="CARBOHYDRATE TRANSPORT ATP-BINDING PROTEIN MG119-RELATED"/>
    <property type="match status" value="1"/>
</dbReference>
<dbReference type="InterPro" id="IPR003593">
    <property type="entry name" value="AAA+_ATPase"/>
</dbReference>
<dbReference type="SUPFAM" id="SSF52540">
    <property type="entry name" value="P-loop containing nucleoside triphosphate hydrolases"/>
    <property type="match status" value="1"/>
</dbReference>
<dbReference type="SMART" id="SM00382">
    <property type="entry name" value="AAA"/>
    <property type="match status" value="1"/>
</dbReference>
<protein>
    <submittedName>
        <fullName evidence="4">Monosaccharide ABC transporter ATP-binding protein, CUT2 family</fullName>
    </submittedName>
</protein>
<sequence>METAVRMRGITKSFGPVRALEGVDLDLRRGEVLALLGDNGAGKSTLVKILSGVHPADGGVLEIQGQPVDWRRHDVASARLRGVETVHQERSIGEKQPLWRNVFVGRHLKNSLGFIDARREREETKRLLSDVIGLKGAGMHPDARAATLSGGERQGLAIARALYFRAPILVLDEPTTALGAGEAEQVLSFVERLREEGHSCLLVSHELHHVHRVADRFALLERGRVAEVLERSRTSLSALADRLLLGSRGGA</sequence>
<feature type="domain" description="ABC transporter" evidence="3">
    <location>
        <begin position="5"/>
        <end position="247"/>
    </location>
</feature>
<dbReference type="eggNOG" id="COG1129">
    <property type="taxonomic scope" value="Bacteria"/>
</dbReference>
<proteinExistence type="predicted"/>
<reference evidence="4 5" key="1">
    <citation type="journal article" date="2010" name="Stand. Genomic Sci.">
        <title>Non-contiguous finished genome sequence of Aminomonas paucivorans type strain (GLU-3).</title>
        <authorList>
            <person name="Pitluck S."/>
            <person name="Yasawong M."/>
            <person name="Held B."/>
            <person name="Lapidus A."/>
            <person name="Nolan M."/>
            <person name="Copeland A."/>
            <person name="Lucas S."/>
            <person name="Del Rio T.G."/>
            <person name="Tice H."/>
            <person name="Cheng J.F."/>
            <person name="Chertkov O."/>
            <person name="Goodwin L."/>
            <person name="Tapia R."/>
            <person name="Han C."/>
            <person name="Liolios K."/>
            <person name="Ivanova N."/>
            <person name="Mavromatis K."/>
            <person name="Ovchinnikova G."/>
            <person name="Pati A."/>
            <person name="Chen A."/>
            <person name="Palaniappan K."/>
            <person name="Land M."/>
            <person name="Hauser L."/>
            <person name="Chang Y.J."/>
            <person name="Jeffries C.D."/>
            <person name="Pukall R."/>
            <person name="Spring S."/>
            <person name="Rohde M."/>
            <person name="Sikorski J."/>
            <person name="Goker M."/>
            <person name="Woyke T."/>
            <person name="Bristow J."/>
            <person name="Eisen J.A."/>
            <person name="Markowitz V."/>
            <person name="Hugenholtz P."/>
            <person name="Kyrpides N.C."/>
            <person name="Klenk H.P."/>
        </authorList>
    </citation>
    <scope>NUCLEOTIDE SEQUENCE [LARGE SCALE GENOMIC DNA]</scope>
    <source>
        <strain evidence="4 5">DSM 12260</strain>
    </source>
</reference>
<dbReference type="Proteomes" id="UP000005096">
    <property type="component" value="Chromosome"/>
</dbReference>
<dbReference type="STRING" id="584708.Apau_2122"/>
<dbReference type="AlphaFoldDB" id="E3CYF1"/>
<dbReference type="Pfam" id="PF00005">
    <property type="entry name" value="ABC_tran"/>
    <property type="match status" value="1"/>
</dbReference>